<evidence type="ECO:0000313" key="7">
    <source>
        <dbReference type="WBParaSite" id="maker-uti_cns_0003557-snap-gene-0.27-mRNA-1"/>
    </source>
</evidence>
<proteinExistence type="predicted"/>
<dbReference type="PROSITE" id="PS50002">
    <property type="entry name" value="SH3"/>
    <property type="match status" value="1"/>
</dbReference>
<dbReference type="Pfam" id="PF00018">
    <property type="entry name" value="SH3_1"/>
    <property type="match status" value="1"/>
</dbReference>
<feature type="domain" description="SH3" evidence="4">
    <location>
        <begin position="34"/>
        <end position="95"/>
    </location>
</feature>
<dbReference type="WBParaSite" id="maker-uti_cns_0003557-snap-gene-0.27-mRNA-1">
    <property type="protein sequence ID" value="maker-uti_cns_0003557-snap-gene-0.27-mRNA-1"/>
    <property type="gene ID" value="maker-uti_cns_0003557-snap-gene-0.27"/>
</dbReference>
<evidence type="ECO:0000256" key="2">
    <source>
        <dbReference type="PROSITE-ProRule" id="PRU00192"/>
    </source>
</evidence>
<evidence type="ECO:0000256" key="3">
    <source>
        <dbReference type="SAM" id="MobiDB-lite"/>
    </source>
</evidence>
<dbReference type="Gene3D" id="2.30.30.40">
    <property type="entry name" value="SH3 Domains"/>
    <property type="match status" value="1"/>
</dbReference>
<evidence type="ECO:0000313" key="5">
    <source>
        <dbReference type="Proteomes" id="UP000095280"/>
    </source>
</evidence>
<dbReference type="PANTHER" id="PTHR45854">
    <property type="entry name" value="ASAP FAMILY MEMBER"/>
    <property type="match status" value="1"/>
</dbReference>
<name>A0A1I8GXC4_9PLAT</name>
<dbReference type="PANTHER" id="PTHR45854:SF3">
    <property type="entry name" value="ARFGAP WITH SH3 DOMAIN, ANK REPEAT AND PH DOMAIN-CONTAINING PROTEIN"/>
    <property type="match status" value="1"/>
</dbReference>
<feature type="compositionally biased region" description="Polar residues" evidence="3">
    <location>
        <begin position="1"/>
        <end position="20"/>
    </location>
</feature>
<accession>A0A1I8GXC4</accession>
<keyword evidence="1 2" id="KW-0728">SH3 domain</keyword>
<dbReference type="Proteomes" id="UP000095280">
    <property type="component" value="Unplaced"/>
</dbReference>
<dbReference type="InterPro" id="IPR043593">
    <property type="entry name" value="ASAP"/>
</dbReference>
<evidence type="ECO:0000256" key="1">
    <source>
        <dbReference type="ARBA" id="ARBA00022443"/>
    </source>
</evidence>
<dbReference type="InterPro" id="IPR001452">
    <property type="entry name" value="SH3_domain"/>
</dbReference>
<feature type="region of interest" description="Disordered" evidence="3">
    <location>
        <begin position="1"/>
        <end position="29"/>
    </location>
</feature>
<dbReference type="PRINTS" id="PR00452">
    <property type="entry name" value="SH3DOMAIN"/>
</dbReference>
<reference evidence="6 7" key="1">
    <citation type="submission" date="2016-11" db="UniProtKB">
        <authorList>
            <consortium name="WormBaseParasite"/>
        </authorList>
    </citation>
    <scope>IDENTIFICATION</scope>
</reference>
<evidence type="ECO:0000313" key="6">
    <source>
        <dbReference type="WBParaSite" id="maker-uti_cns_0001125-snap-gene-0.4-mRNA-1"/>
    </source>
</evidence>
<dbReference type="SMART" id="SM00326">
    <property type="entry name" value="SH3"/>
    <property type="match status" value="1"/>
</dbReference>
<evidence type="ECO:0000259" key="4">
    <source>
        <dbReference type="PROSITE" id="PS50002"/>
    </source>
</evidence>
<dbReference type="SUPFAM" id="SSF50044">
    <property type="entry name" value="SH3-domain"/>
    <property type="match status" value="1"/>
</dbReference>
<sequence length="95" mass="10588">PITSKDTNTLTRPESQTLEQSPAPAAPSSVAASSTLVRCVAMYDCQAEFPNELSFAKGEVLRITRQENEDWWEAEVESEPSRRGLFPVSFVHFLT</sequence>
<dbReference type="AlphaFoldDB" id="A0A1I8GXC4"/>
<dbReference type="WBParaSite" id="maker-uti_cns_0001125-snap-gene-0.4-mRNA-1">
    <property type="protein sequence ID" value="maker-uti_cns_0001125-snap-gene-0.4-mRNA-1"/>
    <property type="gene ID" value="maker-uti_cns_0001125-snap-gene-0.4"/>
</dbReference>
<protein>
    <submittedName>
        <fullName evidence="6 7">SH3 domain-containing protein</fullName>
    </submittedName>
</protein>
<dbReference type="InterPro" id="IPR036028">
    <property type="entry name" value="SH3-like_dom_sf"/>
</dbReference>
<organism evidence="5 7">
    <name type="scientific">Macrostomum lignano</name>
    <dbReference type="NCBI Taxonomy" id="282301"/>
    <lineage>
        <taxon>Eukaryota</taxon>
        <taxon>Metazoa</taxon>
        <taxon>Spiralia</taxon>
        <taxon>Lophotrochozoa</taxon>
        <taxon>Platyhelminthes</taxon>
        <taxon>Rhabditophora</taxon>
        <taxon>Macrostomorpha</taxon>
        <taxon>Macrostomida</taxon>
        <taxon>Macrostomidae</taxon>
        <taxon>Macrostomum</taxon>
    </lineage>
</organism>
<keyword evidence="5" id="KW-1185">Reference proteome</keyword>
<dbReference type="GO" id="GO:0005096">
    <property type="term" value="F:GTPase activator activity"/>
    <property type="evidence" value="ECO:0007669"/>
    <property type="project" value="InterPro"/>
</dbReference>